<dbReference type="ExpressionAtlas" id="A0A178V9Y9">
    <property type="expression patterns" value="baseline and differential"/>
</dbReference>
<dbReference type="AlphaFoldDB" id="A0A178V9Y9"/>
<dbReference type="PANTHER" id="PTHR47293:SF71">
    <property type="entry name" value="PYK10-BINDING PROTEIN 1-RELATED"/>
    <property type="match status" value="1"/>
</dbReference>
<dbReference type="PROSITE" id="PS51752">
    <property type="entry name" value="JACALIN_LECTIN"/>
    <property type="match status" value="2"/>
</dbReference>
<dbReference type="EMBL" id="LUHQ01000003">
    <property type="protein sequence ID" value="OAP02726.1"/>
    <property type="molecule type" value="Genomic_DNA"/>
</dbReference>
<accession>A0A178V9Y9</accession>
<evidence type="ECO:0000313" key="5">
    <source>
        <dbReference type="Proteomes" id="UP000078284"/>
    </source>
</evidence>
<protein>
    <submittedName>
        <fullName evidence="4">PBPI</fullName>
    </submittedName>
</protein>
<dbReference type="SMART" id="SM00915">
    <property type="entry name" value="Jacalin"/>
    <property type="match status" value="2"/>
</dbReference>
<dbReference type="Gene3D" id="2.100.10.30">
    <property type="entry name" value="Jacalin-like lectin domain"/>
    <property type="match status" value="2"/>
</dbReference>
<dbReference type="Proteomes" id="UP000078284">
    <property type="component" value="Chromosome 3"/>
</dbReference>
<proteinExistence type="inferred from homology"/>
<evidence type="ECO:0000256" key="2">
    <source>
        <dbReference type="ARBA" id="ARBA00022734"/>
    </source>
</evidence>
<evidence type="ECO:0000259" key="3">
    <source>
        <dbReference type="PROSITE" id="PS51752"/>
    </source>
</evidence>
<gene>
    <name evidence="4" type="ordered locus">AXX17_At3g17280</name>
</gene>
<reference evidence="5" key="1">
    <citation type="journal article" date="2016" name="Proc. Natl. Acad. Sci. U.S.A.">
        <title>Chromosome-level assembly of Arabidopsis thaliana Ler reveals the extent of translocation and inversion polymorphisms.</title>
        <authorList>
            <person name="Zapata L."/>
            <person name="Ding J."/>
            <person name="Willing E.M."/>
            <person name="Hartwig B."/>
            <person name="Bezdan D."/>
            <person name="Jiao W.B."/>
            <person name="Patel V."/>
            <person name="Velikkakam James G."/>
            <person name="Koornneef M."/>
            <person name="Ossowski S."/>
            <person name="Schneeberger K."/>
        </authorList>
    </citation>
    <scope>NUCLEOTIDE SEQUENCE [LARGE SCALE GENOMIC DNA]</scope>
    <source>
        <strain evidence="5">cv. Landsberg erecta</strain>
    </source>
</reference>
<dbReference type="InterPro" id="IPR036404">
    <property type="entry name" value="Jacalin-like_lectin_dom_sf"/>
</dbReference>
<evidence type="ECO:0000313" key="4">
    <source>
        <dbReference type="EMBL" id="OAP02726.1"/>
    </source>
</evidence>
<dbReference type="FunFam" id="2.100.10.30:FF:000001">
    <property type="entry name" value="Jacalin-related lectin 33"/>
    <property type="match status" value="2"/>
</dbReference>
<comment type="caution">
    <text evidence="4">The sequence shown here is derived from an EMBL/GenBank/DDBJ whole genome shotgun (WGS) entry which is preliminary data.</text>
</comment>
<sequence>MAQKVEAQGGKGANLWDDGSTHDAVTKIQLAAGIDGIQYVQFDYVKNGQPEQAPLRGTKGRVLPADPFVINHPDEHLVSVEGWYSPEGIIQGIKFISNKKTSDVIGSDEGTHFTLQVKDKKIIGFHGSAGGNLNSLGAYFAPLTTTTPLTPAKQLTAFGSDDGTAWDDGAYVGVKKVYVGQAQDGISAVKFVYDKSPEEVTGEEHGKSTLLGFEEFVLDYPSEYITAVDGTYDKIFGSDGSVITMLRFKTNKQTSPPFGLEAGTVFELKEEGHKIVGFHGRADVLLHKIGVHVRPLSN</sequence>
<feature type="domain" description="Jacalin-type lectin" evidence="3">
    <location>
        <begin position="2"/>
        <end position="142"/>
    </location>
</feature>
<dbReference type="InterPro" id="IPR001229">
    <property type="entry name" value="Jacalin-like_lectin_dom"/>
</dbReference>
<feature type="domain" description="Jacalin-type lectin" evidence="3">
    <location>
        <begin position="152"/>
        <end position="295"/>
    </location>
</feature>
<organism evidence="4 5">
    <name type="scientific">Arabidopsis thaliana</name>
    <name type="common">Mouse-ear cress</name>
    <dbReference type="NCBI Taxonomy" id="3702"/>
    <lineage>
        <taxon>Eukaryota</taxon>
        <taxon>Viridiplantae</taxon>
        <taxon>Streptophyta</taxon>
        <taxon>Embryophyta</taxon>
        <taxon>Tracheophyta</taxon>
        <taxon>Spermatophyta</taxon>
        <taxon>Magnoliopsida</taxon>
        <taxon>eudicotyledons</taxon>
        <taxon>Gunneridae</taxon>
        <taxon>Pentapetalae</taxon>
        <taxon>rosids</taxon>
        <taxon>malvids</taxon>
        <taxon>Brassicales</taxon>
        <taxon>Brassicaceae</taxon>
        <taxon>Camelineae</taxon>
        <taxon>Arabidopsis</taxon>
    </lineage>
</organism>
<dbReference type="SUPFAM" id="SSF51101">
    <property type="entry name" value="Mannose-binding lectins"/>
    <property type="match status" value="2"/>
</dbReference>
<keyword evidence="2" id="KW-0430">Lectin</keyword>
<dbReference type="GO" id="GO:0030246">
    <property type="term" value="F:carbohydrate binding"/>
    <property type="evidence" value="ECO:0007669"/>
    <property type="project" value="UniProtKB-KW"/>
</dbReference>
<dbReference type="InterPro" id="IPR033734">
    <property type="entry name" value="Jacalin-like_lectin_dom_plant"/>
</dbReference>
<name>A0A178V9Y9_ARATH</name>
<dbReference type="PANTHER" id="PTHR47293">
    <property type="entry name" value="JACALIN-RELATED LECTIN 3"/>
    <property type="match status" value="1"/>
</dbReference>
<dbReference type="Pfam" id="PF01419">
    <property type="entry name" value="Jacalin"/>
    <property type="match status" value="2"/>
</dbReference>
<evidence type="ECO:0000256" key="1">
    <source>
        <dbReference type="ARBA" id="ARBA00006568"/>
    </source>
</evidence>
<dbReference type="CDD" id="cd09612">
    <property type="entry name" value="Jacalin"/>
    <property type="match status" value="2"/>
</dbReference>
<comment type="similarity">
    <text evidence="1">Belongs to the jacalin lectin family.</text>
</comment>